<dbReference type="PROSITE" id="PS50206">
    <property type="entry name" value="RHODANESE_3"/>
    <property type="match status" value="1"/>
</dbReference>
<dbReference type="PROSITE" id="PS00380">
    <property type="entry name" value="RHODANESE_1"/>
    <property type="match status" value="1"/>
</dbReference>
<dbReference type="RefSeq" id="WP_028530514.1">
    <property type="nucleotide sequence ID" value="NZ_CABLBR010000002.1"/>
</dbReference>
<dbReference type="SMART" id="SM00450">
    <property type="entry name" value="RHOD"/>
    <property type="match status" value="1"/>
</dbReference>
<sequence>MSELEMISAKMLDAYRKRNDTLLIDLRSSEEYFRYHIPGARHIDYEDTEALFGLPRNKEIILYCERGASSMARAKEMARSGYNVKSMIGGIHAYRAEAGH</sequence>
<dbReference type="PANTHER" id="PTHR43031">
    <property type="entry name" value="FAD-DEPENDENT OXIDOREDUCTASE"/>
    <property type="match status" value="1"/>
</dbReference>
<evidence type="ECO:0000313" key="3">
    <source>
        <dbReference type="Proteomes" id="UP001060164"/>
    </source>
</evidence>
<reference evidence="2" key="1">
    <citation type="journal article" date="2022" name="Cell">
        <title>Design, construction, and in vivo augmentation of a complex gut microbiome.</title>
        <authorList>
            <person name="Cheng A.G."/>
            <person name="Ho P.Y."/>
            <person name="Aranda-Diaz A."/>
            <person name="Jain S."/>
            <person name="Yu F.B."/>
            <person name="Meng X."/>
            <person name="Wang M."/>
            <person name="Iakiviak M."/>
            <person name="Nagashima K."/>
            <person name="Zhao A."/>
            <person name="Murugkar P."/>
            <person name="Patil A."/>
            <person name="Atabakhsh K."/>
            <person name="Weakley A."/>
            <person name="Yan J."/>
            <person name="Brumbaugh A.R."/>
            <person name="Higginbottom S."/>
            <person name="Dimas A."/>
            <person name="Shiver A.L."/>
            <person name="Deutschbauer A."/>
            <person name="Neff N."/>
            <person name="Sonnenburg J.L."/>
            <person name="Huang K.C."/>
            <person name="Fischbach M.A."/>
        </authorList>
    </citation>
    <scope>NUCLEOTIDE SEQUENCE</scope>
    <source>
        <strain evidence="2">DSM 19829</strain>
    </source>
</reference>
<keyword evidence="3" id="KW-1185">Reference proteome</keyword>
<dbReference type="PANTHER" id="PTHR43031:SF1">
    <property type="entry name" value="PYRIDINE NUCLEOTIDE-DISULPHIDE OXIDOREDUCTASE"/>
    <property type="match status" value="1"/>
</dbReference>
<evidence type="ECO:0000313" key="2">
    <source>
        <dbReference type="EMBL" id="UWP60560.1"/>
    </source>
</evidence>
<feature type="domain" description="Rhodanese" evidence="1">
    <location>
        <begin position="17"/>
        <end position="99"/>
    </location>
</feature>
<dbReference type="InterPro" id="IPR036873">
    <property type="entry name" value="Rhodanese-like_dom_sf"/>
</dbReference>
<evidence type="ECO:0000259" key="1">
    <source>
        <dbReference type="PROSITE" id="PS50206"/>
    </source>
</evidence>
<accession>A0ABY5VL14</accession>
<dbReference type="InterPro" id="IPR001307">
    <property type="entry name" value="Thiosulphate_STrfase_CS"/>
</dbReference>
<dbReference type="Proteomes" id="UP001060164">
    <property type="component" value="Chromosome"/>
</dbReference>
<proteinExistence type="predicted"/>
<dbReference type="Gene3D" id="3.40.250.10">
    <property type="entry name" value="Rhodanese-like domain"/>
    <property type="match status" value="1"/>
</dbReference>
<dbReference type="InterPro" id="IPR050229">
    <property type="entry name" value="GlpE_sulfurtransferase"/>
</dbReference>
<gene>
    <name evidence="2" type="ORF">NQ502_05895</name>
</gene>
<organism evidence="2 3">
    <name type="scientific">Ruminococcus gauvreauii</name>
    <dbReference type="NCBI Taxonomy" id="438033"/>
    <lineage>
        <taxon>Bacteria</taxon>
        <taxon>Bacillati</taxon>
        <taxon>Bacillota</taxon>
        <taxon>Clostridia</taxon>
        <taxon>Eubacteriales</taxon>
        <taxon>Oscillospiraceae</taxon>
        <taxon>Ruminococcus</taxon>
    </lineage>
</organism>
<dbReference type="InterPro" id="IPR001763">
    <property type="entry name" value="Rhodanese-like_dom"/>
</dbReference>
<dbReference type="SUPFAM" id="SSF52821">
    <property type="entry name" value="Rhodanese/Cell cycle control phosphatase"/>
    <property type="match status" value="1"/>
</dbReference>
<dbReference type="EMBL" id="CP102290">
    <property type="protein sequence ID" value="UWP60560.1"/>
    <property type="molecule type" value="Genomic_DNA"/>
</dbReference>
<protein>
    <submittedName>
        <fullName evidence="2">Rhodanese-like domain-containing protein</fullName>
    </submittedName>
</protein>
<name>A0ABY5VL14_9FIRM</name>
<dbReference type="CDD" id="cd00158">
    <property type="entry name" value="RHOD"/>
    <property type="match status" value="1"/>
</dbReference>
<dbReference type="Pfam" id="PF00581">
    <property type="entry name" value="Rhodanese"/>
    <property type="match status" value="1"/>
</dbReference>